<organism evidence="6 7">
    <name type="scientific">Saxophila tyrrhenica</name>
    <dbReference type="NCBI Taxonomy" id="1690608"/>
    <lineage>
        <taxon>Eukaryota</taxon>
        <taxon>Fungi</taxon>
        <taxon>Dikarya</taxon>
        <taxon>Ascomycota</taxon>
        <taxon>Pezizomycotina</taxon>
        <taxon>Dothideomycetes</taxon>
        <taxon>Dothideomycetidae</taxon>
        <taxon>Mycosphaerellales</taxon>
        <taxon>Extremaceae</taxon>
        <taxon>Saxophila</taxon>
    </lineage>
</organism>
<dbReference type="GO" id="GO:0015174">
    <property type="term" value="F:basic amino acid transmembrane transporter activity"/>
    <property type="evidence" value="ECO:0007669"/>
    <property type="project" value="TreeGrafter"/>
</dbReference>
<proteinExistence type="predicted"/>
<evidence type="ECO:0000313" key="7">
    <source>
        <dbReference type="Proteomes" id="UP001337655"/>
    </source>
</evidence>
<accession>A0AAV9PA29</accession>
<keyword evidence="2 5" id="KW-0812">Transmembrane</keyword>
<dbReference type="AlphaFoldDB" id="A0AAV9PA29"/>
<reference evidence="6 7" key="1">
    <citation type="submission" date="2023-08" db="EMBL/GenBank/DDBJ databases">
        <title>Black Yeasts Isolated from many extreme environments.</title>
        <authorList>
            <person name="Coleine C."/>
            <person name="Stajich J.E."/>
            <person name="Selbmann L."/>
        </authorList>
    </citation>
    <scope>NUCLEOTIDE SEQUENCE [LARGE SCALE GENOMIC DNA]</scope>
    <source>
        <strain evidence="6 7">CCFEE 5935</strain>
    </source>
</reference>
<dbReference type="EMBL" id="JAVRRT010000008">
    <property type="protein sequence ID" value="KAK5169728.1"/>
    <property type="molecule type" value="Genomic_DNA"/>
</dbReference>
<sequence length="161" mass="17534">MALGNALVTSLGFSDSTWKYYLFIFPANLRQGVTYPSTLFTNIATFEHSDHAVSASTVYLIRNMGCVWGVAITSAIVQSVLTAKLPTVLEGVKDKAQNQISDEIRHSVTALEHLSPSIQLAARMVYYEGIRYAFAASTAFALLAFVAALFAIGKGLRQTHK</sequence>
<dbReference type="Proteomes" id="UP001337655">
    <property type="component" value="Unassembled WGS sequence"/>
</dbReference>
<gene>
    <name evidence="6" type="ORF">LTR77_005706</name>
</gene>
<dbReference type="RefSeq" id="XP_064659074.1">
    <property type="nucleotide sequence ID" value="XM_064802949.1"/>
</dbReference>
<comment type="subcellular location">
    <subcellularLocation>
        <location evidence="1">Membrane</location>
        <topology evidence="1">Multi-pass membrane protein</topology>
    </subcellularLocation>
</comment>
<evidence type="ECO:0000256" key="1">
    <source>
        <dbReference type="ARBA" id="ARBA00004141"/>
    </source>
</evidence>
<protein>
    <submittedName>
        <fullName evidence="6">Uncharacterized protein</fullName>
    </submittedName>
</protein>
<evidence type="ECO:0000256" key="3">
    <source>
        <dbReference type="ARBA" id="ARBA00022989"/>
    </source>
</evidence>
<dbReference type="SUPFAM" id="SSF103473">
    <property type="entry name" value="MFS general substrate transporter"/>
    <property type="match status" value="1"/>
</dbReference>
<evidence type="ECO:0000256" key="4">
    <source>
        <dbReference type="ARBA" id="ARBA00023136"/>
    </source>
</evidence>
<dbReference type="InterPro" id="IPR036259">
    <property type="entry name" value="MFS_trans_sf"/>
</dbReference>
<dbReference type="GeneID" id="89927047"/>
<name>A0AAV9PA29_9PEZI</name>
<dbReference type="GO" id="GO:0000329">
    <property type="term" value="C:fungal-type vacuole membrane"/>
    <property type="evidence" value="ECO:0007669"/>
    <property type="project" value="TreeGrafter"/>
</dbReference>
<dbReference type="PANTHER" id="PTHR23501:SF81">
    <property type="entry name" value="VACUOLAR BASIC AMINO ACID TRANSPORTER 2"/>
    <property type="match status" value="1"/>
</dbReference>
<evidence type="ECO:0000313" key="6">
    <source>
        <dbReference type="EMBL" id="KAK5169728.1"/>
    </source>
</evidence>
<evidence type="ECO:0000256" key="5">
    <source>
        <dbReference type="SAM" id="Phobius"/>
    </source>
</evidence>
<feature type="transmembrane region" description="Helical" evidence="5">
    <location>
        <begin position="132"/>
        <end position="152"/>
    </location>
</feature>
<keyword evidence="4 5" id="KW-0472">Membrane</keyword>
<comment type="caution">
    <text evidence="6">The sequence shown here is derived from an EMBL/GenBank/DDBJ whole genome shotgun (WGS) entry which is preliminary data.</text>
</comment>
<evidence type="ECO:0000256" key="2">
    <source>
        <dbReference type="ARBA" id="ARBA00022692"/>
    </source>
</evidence>
<keyword evidence="3 5" id="KW-1133">Transmembrane helix</keyword>
<keyword evidence="7" id="KW-1185">Reference proteome</keyword>
<dbReference type="PANTHER" id="PTHR23501">
    <property type="entry name" value="MAJOR FACILITATOR SUPERFAMILY"/>
    <property type="match status" value="1"/>
</dbReference>